<name>A0A939IJ16_CLOAM</name>
<sequence>MGFVDAFWQPGYAMKSFFKIIAFLILPFCYSYVNKNVPLKSLFAVKRKGMIHAVLMAAGVYVFILACYFTIGNFFDFSQVTGALNKNVGVNKENFVFIAIYISFVNSLLEEFFFRGFVFMNLRKLASRKFAYLVSSLAFAIYHVAMMADWFSIGLFLLLLAALIAAGFLFNRLNEKQGNIYTSWFVHMFANFSINTVGFILFGIL</sequence>
<feature type="transmembrane region" description="Helical" evidence="1">
    <location>
        <begin position="151"/>
        <end position="170"/>
    </location>
</feature>
<dbReference type="GO" id="GO:0008237">
    <property type="term" value="F:metallopeptidase activity"/>
    <property type="evidence" value="ECO:0007669"/>
    <property type="project" value="UniProtKB-KW"/>
</dbReference>
<protein>
    <submittedName>
        <fullName evidence="3">CPBP family intramembrane metalloprotease</fullName>
    </submittedName>
</protein>
<reference evidence="3" key="1">
    <citation type="submission" date="2021-02" db="EMBL/GenBank/DDBJ databases">
        <title>Abyssanaerobacter marinus gen.nov., sp., nov, anaerobic bacterium isolated from the Onnuri vent field of Indian Ocean and suggestion of Mogibacteriaceae fam. nov., and proposal of reclassification of ambiguous this family's genus member.</title>
        <authorList>
            <person name="Kim Y.J."/>
            <person name="Yang J.-A."/>
        </authorList>
    </citation>
    <scope>NUCLEOTIDE SEQUENCE</scope>
    <source>
        <strain evidence="3">DSM 2634</strain>
    </source>
</reference>
<keyword evidence="1" id="KW-1133">Transmembrane helix</keyword>
<evidence type="ECO:0000259" key="2">
    <source>
        <dbReference type="Pfam" id="PF02517"/>
    </source>
</evidence>
<keyword evidence="3" id="KW-0482">Metalloprotease</keyword>
<feature type="transmembrane region" description="Helical" evidence="1">
    <location>
        <begin position="54"/>
        <end position="75"/>
    </location>
</feature>
<organism evidence="3 4">
    <name type="scientific">Clostridium aminobutyricum</name>
    <dbReference type="NCBI Taxonomy" id="33953"/>
    <lineage>
        <taxon>Bacteria</taxon>
        <taxon>Bacillati</taxon>
        <taxon>Bacillota</taxon>
        <taxon>Clostridia</taxon>
        <taxon>Eubacteriales</taxon>
        <taxon>Clostridiaceae</taxon>
        <taxon>Clostridium</taxon>
    </lineage>
</organism>
<evidence type="ECO:0000313" key="4">
    <source>
        <dbReference type="Proteomes" id="UP000664545"/>
    </source>
</evidence>
<dbReference type="EMBL" id="JAFJZZ010000002">
    <property type="protein sequence ID" value="MBN7773099.1"/>
    <property type="molecule type" value="Genomic_DNA"/>
</dbReference>
<keyword evidence="3" id="KW-0645">Protease</keyword>
<keyword evidence="1" id="KW-0812">Transmembrane</keyword>
<keyword evidence="1" id="KW-0472">Membrane</keyword>
<evidence type="ECO:0000313" key="3">
    <source>
        <dbReference type="EMBL" id="MBN7773099.1"/>
    </source>
</evidence>
<feature type="transmembrane region" description="Helical" evidence="1">
    <location>
        <begin position="95"/>
        <end position="118"/>
    </location>
</feature>
<gene>
    <name evidence="3" type="ORF">JYB65_06975</name>
</gene>
<dbReference type="InterPro" id="IPR003675">
    <property type="entry name" value="Rce1/LyrA-like_dom"/>
</dbReference>
<keyword evidence="4" id="KW-1185">Reference proteome</keyword>
<keyword evidence="3" id="KW-0378">Hydrolase</keyword>
<dbReference type="Proteomes" id="UP000664545">
    <property type="component" value="Unassembled WGS sequence"/>
</dbReference>
<proteinExistence type="predicted"/>
<evidence type="ECO:0000256" key="1">
    <source>
        <dbReference type="SAM" id="Phobius"/>
    </source>
</evidence>
<feature type="domain" description="CAAX prenyl protease 2/Lysostaphin resistance protein A-like" evidence="2">
    <location>
        <begin position="94"/>
        <end position="192"/>
    </location>
</feature>
<feature type="transmembrane region" description="Helical" evidence="1">
    <location>
        <begin position="130"/>
        <end position="145"/>
    </location>
</feature>
<dbReference type="GO" id="GO:0004175">
    <property type="term" value="F:endopeptidase activity"/>
    <property type="evidence" value="ECO:0007669"/>
    <property type="project" value="UniProtKB-ARBA"/>
</dbReference>
<comment type="caution">
    <text evidence="3">The sequence shown here is derived from an EMBL/GenBank/DDBJ whole genome shotgun (WGS) entry which is preliminary data.</text>
</comment>
<accession>A0A939IJ16</accession>
<feature type="transmembrane region" description="Helical" evidence="1">
    <location>
        <begin position="182"/>
        <end position="204"/>
    </location>
</feature>
<feature type="transmembrane region" description="Helical" evidence="1">
    <location>
        <begin position="12"/>
        <end position="33"/>
    </location>
</feature>
<dbReference type="GO" id="GO:0080120">
    <property type="term" value="P:CAAX-box protein maturation"/>
    <property type="evidence" value="ECO:0007669"/>
    <property type="project" value="UniProtKB-ARBA"/>
</dbReference>
<dbReference type="Pfam" id="PF02517">
    <property type="entry name" value="Rce1-like"/>
    <property type="match status" value="1"/>
</dbReference>
<dbReference type="AlphaFoldDB" id="A0A939IJ16"/>